<dbReference type="STRING" id="5762.D2V093"/>
<evidence type="ECO:0008006" key="10">
    <source>
        <dbReference type="Google" id="ProtNLM"/>
    </source>
</evidence>
<dbReference type="Gene3D" id="3.30.420.40">
    <property type="match status" value="2"/>
</dbReference>
<gene>
    <name evidence="8" type="ORF">NAEGRDRAFT_30052</name>
</gene>
<evidence type="ECO:0000256" key="4">
    <source>
        <dbReference type="ARBA" id="ARBA00022840"/>
    </source>
</evidence>
<sequence>MSPPIVVIDCGSTMCKAGFAGEEAPISTFPSVVEYRKTKSIMLNQRERVGDRVFSQIGVTWAKLPIERGTIVDWDGMEKVWYYTFHDELRVDPESNGVLLTESVLNDDTAREKTTQIMFEKFNVPSLNLENQAVLSLVACDCQTGVVLESGGGITQSVPIYEGRAIKDAVSRLELGGEDLSDLLHQILNEKGKKVNTNERQMSAEIKKSCYVALDFEEELKQFDSKDYELPDGNMITIESERFRCPEVLFHPESIGMDVGGIHEMIFNSIGMCNLELRPDLFNNVVLSGGNTMFEGIGKRLQKELCSLAPVSMNIKVTAPPERHCLSWIGGSIMMASSASQQQNFISKQEYDDIGASIVHRNYC</sequence>
<dbReference type="EMBL" id="GG738847">
    <property type="protein sequence ID" value="EFC49487.1"/>
    <property type="molecule type" value="Genomic_DNA"/>
</dbReference>
<keyword evidence="4" id="KW-0067">ATP-binding</keyword>
<dbReference type="Gene3D" id="3.90.640.10">
    <property type="entry name" value="Actin, Chain A, domain 4"/>
    <property type="match status" value="1"/>
</dbReference>
<dbReference type="Pfam" id="PF00022">
    <property type="entry name" value="Actin"/>
    <property type="match status" value="1"/>
</dbReference>
<dbReference type="PRINTS" id="PR00190">
    <property type="entry name" value="ACTIN"/>
</dbReference>
<evidence type="ECO:0000313" key="8">
    <source>
        <dbReference type="EMBL" id="EFC49487.1"/>
    </source>
</evidence>
<dbReference type="Proteomes" id="UP000006671">
    <property type="component" value="Unassembled WGS sequence"/>
</dbReference>
<organism evidence="9">
    <name type="scientific">Naegleria gruberi</name>
    <name type="common">Amoeba</name>
    <dbReference type="NCBI Taxonomy" id="5762"/>
    <lineage>
        <taxon>Eukaryota</taxon>
        <taxon>Discoba</taxon>
        <taxon>Heterolobosea</taxon>
        <taxon>Tetramitia</taxon>
        <taxon>Eutetramitia</taxon>
        <taxon>Vahlkampfiidae</taxon>
        <taxon>Naegleria</taxon>
    </lineage>
</organism>
<dbReference type="SMART" id="SM00268">
    <property type="entry name" value="ACTIN"/>
    <property type="match status" value="1"/>
</dbReference>
<dbReference type="FunFam" id="3.30.420.40:FF:000148">
    <property type="entry name" value="Actin, alpha skeletal muscle"/>
    <property type="match status" value="1"/>
</dbReference>
<dbReference type="InterPro" id="IPR043129">
    <property type="entry name" value="ATPase_NBD"/>
</dbReference>
<evidence type="ECO:0000256" key="3">
    <source>
        <dbReference type="ARBA" id="ARBA00022741"/>
    </source>
</evidence>
<evidence type="ECO:0000256" key="7">
    <source>
        <dbReference type="RuleBase" id="RU000487"/>
    </source>
</evidence>
<reference evidence="8 9" key="1">
    <citation type="journal article" date="2010" name="Cell">
        <title>The genome of Naegleria gruberi illuminates early eukaryotic versatility.</title>
        <authorList>
            <person name="Fritz-Laylin L.K."/>
            <person name="Prochnik S.E."/>
            <person name="Ginger M.L."/>
            <person name="Dacks J.B."/>
            <person name="Carpenter M.L."/>
            <person name="Field M.C."/>
            <person name="Kuo A."/>
            <person name="Paredez A."/>
            <person name="Chapman J."/>
            <person name="Pham J."/>
            <person name="Shu S."/>
            <person name="Neupane R."/>
            <person name="Cipriano M."/>
            <person name="Mancuso J."/>
            <person name="Tu H."/>
            <person name="Salamov A."/>
            <person name="Lindquist E."/>
            <person name="Shapiro H."/>
            <person name="Lucas S."/>
            <person name="Grigoriev I.V."/>
            <person name="Cande W.Z."/>
            <person name="Fulton C."/>
            <person name="Rokhsar D.S."/>
            <person name="Dawson S.C."/>
        </authorList>
    </citation>
    <scope>NUCLEOTIDE SEQUENCE [LARGE SCALE GENOMIC DNA]</scope>
    <source>
        <strain evidence="8 9">NEG-M</strain>
    </source>
</reference>
<comment type="subcellular location">
    <subcellularLocation>
        <location evidence="1">Cytoplasm</location>
        <location evidence="1">Cytoskeleton</location>
    </subcellularLocation>
</comment>
<evidence type="ECO:0000313" key="9">
    <source>
        <dbReference type="Proteomes" id="UP000006671"/>
    </source>
</evidence>
<comment type="catalytic activity">
    <reaction evidence="6">
        <text>ATP + H2O = ADP + phosphate + H(+)</text>
        <dbReference type="Rhea" id="RHEA:13065"/>
        <dbReference type="ChEBI" id="CHEBI:15377"/>
        <dbReference type="ChEBI" id="CHEBI:15378"/>
        <dbReference type="ChEBI" id="CHEBI:30616"/>
        <dbReference type="ChEBI" id="CHEBI:43474"/>
        <dbReference type="ChEBI" id="CHEBI:456216"/>
    </reaction>
</comment>
<dbReference type="InterPro" id="IPR004000">
    <property type="entry name" value="Actin"/>
</dbReference>
<dbReference type="FunFam" id="3.90.640.10:FF:000007">
    <property type="entry name" value="Actin like 7B"/>
    <property type="match status" value="1"/>
</dbReference>
<proteinExistence type="inferred from homology"/>
<dbReference type="GO" id="GO:0005524">
    <property type="term" value="F:ATP binding"/>
    <property type="evidence" value="ECO:0007669"/>
    <property type="project" value="UniProtKB-KW"/>
</dbReference>
<dbReference type="RefSeq" id="XP_002682231.1">
    <property type="nucleotide sequence ID" value="XM_002682185.1"/>
</dbReference>
<name>D2V093_NAEGR</name>
<dbReference type="PANTHER" id="PTHR11937">
    <property type="entry name" value="ACTIN"/>
    <property type="match status" value="1"/>
</dbReference>
<accession>D2V093</accession>
<dbReference type="VEuPathDB" id="AmoebaDB:NAEGRDRAFT_30052"/>
<dbReference type="AlphaFoldDB" id="D2V093"/>
<evidence type="ECO:0000256" key="1">
    <source>
        <dbReference type="ARBA" id="ARBA00004245"/>
    </source>
</evidence>
<evidence type="ECO:0000256" key="2">
    <source>
        <dbReference type="ARBA" id="ARBA00022490"/>
    </source>
</evidence>
<dbReference type="GeneID" id="8855293"/>
<keyword evidence="3" id="KW-0547">Nucleotide-binding</keyword>
<protein>
    <recommendedName>
        <fullName evidence="10">Actin</fullName>
    </recommendedName>
</protein>
<comment type="similarity">
    <text evidence="7">Belongs to the actin family.</text>
</comment>
<dbReference type="KEGG" id="ngr:NAEGRDRAFT_30052"/>
<dbReference type="eggNOG" id="KOG0676">
    <property type="taxonomic scope" value="Eukaryota"/>
</dbReference>
<dbReference type="SUPFAM" id="SSF53067">
    <property type="entry name" value="Actin-like ATPase domain"/>
    <property type="match status" value="2"/>
</dbReference>
<evidence type="ECO:0000256" key="5">
    <source>
        <dbReference type="ARBA" id="ARBA00023212"/>
    </source>
</evidence>
<keyword evidence="9" id="KW-1185">Reference proteome</keyword>
<keyword evidence="5" id="KW-0206">Cytoskeleton</keyword>
<dbReference type="InParanoid" id="D2V093"/>
<keyword evidence="2" id="KW-0963">Cytoplasm</keyword>
<dbReference type="GO" id="GO:0005856">
    <property type="term" value="C:cytoskeleton"/>
    <property type="evidence" value="ECO:0007669"/>
    <property type="project" value="UniProtKB-SubCell"/>
</dbReference>
<evidence type="ECO:0000256" key="6">
    <source>
        <dbReference type="ARBA" id="ARBA00049360"/>
    </source>
</evidence>